<proteinExistence type="predicted"/>
<evidence type="ECO:0000313" key="2">
    <source>
        <dbReference type="EMBL" id="CAL1292192.1"/>
    </source>
</evidence>
<evidence type="ECO:0000256" key="1">
    <source>
        <dbReference type="SAM" id="MobiDB-lite"/>
    </source>
</evidence>
<organism evidence="2 3">
    <name type="scientific">Larinioides sclopetarius</name>
    <dbReference type="NCBI Taxonomy" id="280406"/>
    <lineage>
        <taxon>Eukaryota</taxon>
        <taxon>Metazoa</taxon>
        <taxon>Ecdysozoa</taxon>
        <taxon>Arthropoda</taxon>
        <taxon>Chelicerata</taxon>
        <taxon>Arachnida</taxon>
        <taxon>Araneae</taxon>
        <taxon>Araneomorphae</taxon>
        <taxon>Entelegynae</taxon>
        <taxon>Araneoidea</taxon>
        <taxon>Araneidae</taxon>
        <taxon>Larinioides</taxon>
    </lineage>
</organism>
<feature type="region of interest" description="Disordered" evidence="1">
    <location>
        <begin position="173"/>
        <end position="220"/>
    </location>
</feature>
<feature type="region of interest" description="Disordered" evidence="1">
    <location>
        <begin position="112"/>
        <end position="151"/>
    </location>
</feature>
<protein>
    <submittedName>
        <fullName evidence="2">Uncharacterized protein</fullName>
    </submittedName>
</protein>
<gene>
    <name evidence="2" type="ORF">LARSCL_LOCUS17528</name>
</gene>
<name>A0AAV2B7S2_9ARAC</name>
<accession>A0AAV2B7S2</accession>
<evidence type="ECO:0000313" key="3">
    <source>
        <dbReference type="Proteomes" id="UP001497382"/>
    </source>
</evidence>
<keyword evidence="3" id="KW-1185">Reference proteome</keyword>
<dbReference type="Proteomes" id="UP001497382">
    <property type="component" value="Unassembled WGS sequence"/>
</dbReference>
<sequence length="299" mass="34470">MGNSLSNGFQNLPGVYLRDLRRKTRLRFRSILTAQRSGHGIVKRKDPDDEAVTELNTKSVAEYVIRNPDFLDDLVKKHIAQDRVRAWIKEPIYDDIGIIEAVDHEGNVEISAQKEAEEEEEEVYKSSSSGTREKEKGKESESSSRDVRAKSSEDLISKKFSKKILEILSTENEAKSEKKTNGDESTRDSEDKRDSDADSIEDKPRGEKHAKKSRGDSSFQQQIAELSFRQRKVLIITRGRLLYPEVCRQQELKALLERPDMDRKCRELESPLFPYTEIQHEDINKVFILMCRDLFGKYG</sequence>
<feature type="compositionally biased region" description="Basic and acidic residues" evidence="1">
    <location>
        <begin position="131"/>
        <end position="151"/>
    </location>
</feature>
<dbReference type="EMBL" id="CAXIEN010000301">
    <property type="protein sequence ID" value="CAL1292192.1"/>
    <property type="molecule type" value="Genomic_DNA"/>
</dbReference>
<feature type="compositionally biased region" description="Basic and acidic residues" evidence="1">
    <location>
        <begin position="173"/>
        <end position="207"/>
    </location>
</feature>
<reference evidence="2 3" key="1">
    <citation type="submission" date="2024-04" db="EMBL/GenBank/DDBJ databases">
        <authorList>
            <person name="Rising A."/>
            <person name="Reimegard J."/>
            <person name="Sonavane S."/>
            <person name="Akerstrom W."/>
            <person name="Nylinder S."/>
            <person name="Hedman E."/>
            <person name="Kallberg Y."/>
        </authorList>
    </citation>
    <scope>NUCLEOTIDE SEQUENCE [LARGE SCALE GENOMIC DNA]</scope>
</reference>
<comment type="caution">
    <text evidence="2">The sequence shown here is derived from an EMBL/GenBank/DDBJ whole genome shotgun (WGS) entry which is preliminary data.</text>
</comment>
<dbReference type="AlphaFoldDB" id="A0AAV2B7S2"/>